<sequence>MMPRSILKRQSTASDAGSGTRSLRLAPYWPRSRRPRVHFPPTSVISSTHLTHSRRAYNRKPIVVSPNLCELPGRDERVYTCTSPPPKFGVVSSSSKRRCLRPAAYKACEPESELPSLTLGISELSLSESPAPEEESNGSGPDSPDIPPITMHAPVPRCPRKFNQILSFFAREKSDPDSGVLPRDKTPAQNPRNTTQSAFREPEPDGCLGGF</sequence>
<dbReference type="Proteomes" id="UP000812287">
    <property type="component" value="Unassembled WGS sequence"/>
</dbReference>
<feature type="region of interest" description="Disordered" evidence="1">
    <location>
        <begin position="173"/>
        <end position="211"/>
    </location>
</feature>
<feature type="compositionally biased region" description="Basic and acidic residues" evidence="1">
    <location>
        <begin position="173"/>
        <end position="186"/>
    </location>
</feature>
<evidence type="ECO:0000256" key="1">
    <source>
        <dbReference type="SAM" id="MobiDB-lite"/>
    </source>
</evidence>
<organism evidence="2 3">
    <name type="scientific">Guyanagaster necrorhizus</name>
    <dbReference type="NCBI Taxonomy" id="856835"/>
    <lineage>
        <taxon>Eukaryota</taxon>
        <taxon>Fungi</taxon>
        <taxon>Dikarya</taxon>
        <taxon>Basidiomycota</taxon>
        <taxon>Agaricomycotina</taxon>
        <taxon>Agaricomycetes</taxon>
        <taxon>Agaricomycetidae</taxon>
        <taxon>Agaricales</taxon>
        <taxon>Marasmiineae</taxon>
        <taxon>Physalacriaceae</taxon>
        <taxon>Guyanagaster</taxon>
    </lineage>
</organism>
<dbReference type="EMBL" id="MU250524">
    <property type="protein sequence ID" value="KAG7451893.1"/>
    <property type="molecule type" value="Genomic_DNA"/>
</dbReference>
<feature type="compositionally biased region" description="Polar residues" evidence="1">
    <location>
        <begin position="8"/>
        <end position="21"/>
    </location>
</feature>
<dbReference type="GeneID" id="66102613"/>
<keyword evidence="3" id="KW-1185">Reference proteome</keyword>
<evidence type="ECO:0000313" key="3">
    <source>
        <dbReference type="Proteomes" id="UP000812287"/>
    </source>
</evidence>
<feature type="region of interest" description="Disordered" evidence="1">
    <location>
        <begin position="126"/>
        <end position="156"/>
    </location>
</feature>
<evidence type="ECO:0000313" key="2">
    <source>
        <dbReference type="EMBL" id="KAG7451893.1"/>
    </source>
</evidence>
<dbReference type="RefSeq" id="XP_043045393.1">
    <property type="nucleotide sequence ID" value="XM_043180317.1"/>
</dbReference>
<reference evidence="2" key="1">
    <citation type="submission" date="2020-11" db="EMBL/GenBank/DDBJ databases">
        <title>Adaptations for nitrogen fixation in a non-lichenized fungal sporocarp promotes dispersal by wood-feeding termites.</title>
        <authorList>
            <consortium name="DOE Joint Genome Institute"/>
            <person name="Koch R.A."/>
            <person name="Yoon G."/>
            <person name="Arayal U."/>
            <person name="Lail K."/>
            <person name="Amirebrahimi M."/>
            <person name="Labutti K."/>
            <person name="Lipzen A."/>
            <person name="Riley R."/>
            <person name="Barry K."/>
            <person name="Henrissat B."/>
            <person name="Grigoriev I.V."/>
            <person name="Herr J.R."/>
            <person name="Aime M.C."/>
        </authorList>
    </citation>
    <scope>NUCLEOTIDE SEQUENCE</scope>
    <source>
        <strain evidence="2">MCA 3950</strain>
    </source>
</reference>
<proteinExistence type="predicted"/>
<protein>
    <submittedName>
        <fullName evidence="2">Uncharacterized protein</fullName>
    </submittedName>
</protein>
<dbReference type="AlphaFoldDB" id="A0A9P8AXS0"/>
<name>A0A9P8AXS0_9AGAR</name>
<feature type="compositionally biased region" description="Polar residues" evidence="1">
    <location>
        <begin position="187"/>
        <end position="198"/>
    </location>
</feature>
<accession>A0A9P8AXS0</accession>
<comment type="caution">
    <text evidence="2">The sequence shown here is derived from an EMBL/GenBank/DDBJ whole genome shotgun (WGS) entry which is preliminary data.</text>
</comment>
<dbReference type="OrthoDB" id="3204502at2759"/>
<feature type="region of interest" description="Disordered" evidence="1">
    <location>
        <begin position="1"/>
        <end position="28"/>
    </location>
</feature>
<gene>
    <name evidence="2" type="ORF">BT62DRAFT_270397</name>
</gene>